<feature type="region of interest" description="Disordered" evidence="7">
    <location>
        <begin position="675"/>
        <end position="695"/>
    </location>
</feature>
<evidence type="ECO:0000256" key="4">
    <source>
        <dbReference type="ARBA" id="ARBA00022806"/>
    </source>
</evidence>
<evidence type="ECO:0000256" key="6">
    <source>
        <dbReference type="PROSITE-ProRule" id="PRU00552"/>
    </source>
</evidence>
<dbReference type="PROSITE" id="PS51192">
    <property type="entry name" value="HELICASE_ATP_BIND_1"/>
    <property type="match status" value="1"/>
</dbReference>
<dbReference type="InterPro" id="IPR027417">
    <property type="entry name" value="P-loop_NTPase"/>
</dbReference>
<dbReference type="GO" id="GO:0005524">
    <property type="term" value="F:ATP binding"/>
    <property type="evidence" value="ECO:0007669"/>
    <property type="project" value="UniProtKB-KW"/>
</dbReference>
<evidence type="ECO:0000256" key="2">
    <source>
        <dbReference type="ARBA" id="ARBA00022741"/>
    </source>
</evidence>
<feature type="compositionally biased region" description="Low complexity" evidence="7">
    <location>
        <begin position="682"/>
        <end position="695"/>
    </location>
</feature>
<dbReference type="PROSITE" id="PS51194">
    <property type="entry name" value="HELICASE_CTER"/>
    <property type="match status" value="1"/>
</dbReference>
<keyword evidence="2" id="KW-0547">Nucleotide-binding</keyword>
<evidence type="ECO:0000256" key="3">
    <source>
        <dbReference type="ARBA" id="ARBA00022801"/>
    </source>
</evidence>
<dbReference type="InterPro" id="IPR014014">
    <property type="entry name" value="RNA_helicase_DEAD_Q_motif"/>
</dbReference>
<evidence type="ECO:0000259" key="9">
    <source>
        <dbReference type="PROSITE" id="PS51194"/>
    </source>
</evidence>
<proteinExistence type="predicted"/>
<feature type="region of interest" description="Disordered" evidence="7">
    <location>
        <begin position="766"/>
        <end position="803"/>
    </location>
</feature>
<evidence type="ECO:0000259" key="8">
    <source>
        <dbReference type="PROSITE" id="PS51192"/>
    </source>
</evidence>
<evidence type="ECO:0000259" key="10">
    <source>
        <dbReference type="PROSITE" id="PS51195"/>
    </source>
</evidence>
<feature type="compositionally biased region" description="Polar residues" evidence="7">
    <location>
        <begin position="776"/>
        <end position="797"/>
    </location>
</feature>
<dbReference type="InterPro" id="IPR014001">
    <property type="entry name" value="Helicase_ATP-bd"/>
</dbReference>
<accession>A0AAV0T423</accession>
<keyword evidence="5" id="KW-0067">ATP-binding</keyword>
<dbReference type="SMART" id="SM00487">
    <property type="entry name" value="DEXDc"/>
    <property type="match status" value="1"/>
</dbReference>
<dbReference type="EC" id="3.6.4.13" evidence="1"/>
<reference evidence="11" key="1">
    <citation type="submission" date="2022-12" db="EMBL/GenBank/DDBJ databases">
        <authorList>
            <person name="Webb A."/>
        </authorList>
    </citation>
    <scope>NUCLEOTIDE SEQUENCE</scope>
    <source>
        <strain evidence="11">Pd1</strain>
    </source>
</reference>
<dbReference type="InterPro" id="IPR001650">
    <property type="entry name" value="Helicase_C-like"/>
</dbReference>
<dbReference type="GO" id="GO:0003676">
    <property type="term" value="F:nucleic acid binding"/>
    <property type="evidence" value="ECO:0007669"/>
    <property type="project" value="InterPro"/>
</dbReference>
<gene>
    <name evidence="11" type="ORF">PDE001_LOCUS1123</name>
</gene>
<dbReference type="PROSITE" id="PS51195">
    <property type="entry name" value="Q_MOTIF"/>
    <property type="match status" value="1"/>
</dbReference>
<protein>
    <recommendedName>
        <fullName evidence="1">RNA helicase</fullName>
        <ecNumber evidence="1">3.6.4.13</ecNumber>
    </recommendedName>
</protein>
<dbReference type="GO" id="GO:0016787">
    <property type="term" value="F:hydrolase activity"/>
    <property type="evidence" value="ECO:0007669"/>
    <property type="project" value="UniProtKB-KW"/>
</dbReference>
<dbReference type="CDD" id="cd18787">
    <property type="entry name" value="SF2_C_DEAD"/>
    <property type="match status" value="1"/>
</dbReference>
<keyword evidence="4" id="KW-0347">Helicase</keyword>
<dbReference type="Pfam" id="PF00271">
    <property type="entry name" value="Helicase_C"/>
    <property type="match status" value="1"/>
</dbReference>
<feature type="region of interest" description="Disordered" evidence="7">
    <location>
        <begin position="1"/>
        <end position="31"/>
    </location>
</feature>
<feature type="short sequence motif" description="Q motif" evidence="6">
    <location>
        <begin position="175"/>
        <end position="203"/>
    </location>
</feature>
<evidence type="ECO:0000256" key="5">
    <source>
        <dbReference type="ARBA" id="ARBA00022840"/>
    </source>
</evidence>
<dbReference type="GO" id="GO:0003724">
    <property type="term" value="F:RNA helicase activity"/>
    <property type="evidence" value="ECO:0007669"/>
    <property type="project" value="UniProtKB-EC"/>
</dbReference>
<comment type="caution">
    <text evidence="11">The sequence shown here is derived from an EMBL/GenBank/DDBJ whole genome shotgun (WGS) entry which is preliminary data.</text>
</comment>
<evidence type="ECO:0000256" key="1">
    <source>
        <dbReference type="ARBA" id="ARBA00012552"/>
    </source>
</evidence>
<dbReference type="FunFam" id="3.40.50.300:FF:000079">
    <property type="entry name" value="probable ATP-dependent RNA helicase DDX17"/>
    <property type="match status" value="1"/>
</dbReference>
<dbReference type="PROSITE" id="PS00039">
    <property type="entry name" value="DEAD_ATP_HELICASE"/>
    <property type="match status" value="1"/>
</dbReference>
<feature type="domain" description="Helicase ATP-binding" evidence="8">
    <location>
        <begin position="206"/>
        <end position="381"/>
    </location>
</feature>
<dbReference type="Proteomes" id="UP001162029">
    <property type="component" value="Unassembled WGS sequence"/>
</dbReference>
<dbReference type="EMBL" id="CANTFM010000188">
    <property type="protein sequence ID" value="CAI5714334.1"/>
    <property type="molecule type" value="Genomic_DNA"/>
</dbReference>
<feature type="domain" description="Helicase C-terminal" evidence="9">
    <location>
        <begin position="409"/>
        <end position="560"/>
    </location>
</feature>
<organism evidence="11 12">
    <name type="scientific">Peronospora destructor</name>
    <dbReference type="NCBI Taxonomy" id="86335"/>
    <lineage>
        <taxon>Eukaryota</taxon>
        <taxon>Sar</taxon>
        <taxon>Stramenopiles</taxon>
        <taxon>Oomycota</taxon>
        <taxon>Peronosporomycetes</taxon>
        <taxon>Peronosporales</taxon>
        <taxon>Peronosporaceae</taxon>
        <taxon>Peronospora</taxon>
    </lineage>
</organism>
<dbReference type="Pfam" id="PF00270">
    <property type="entry name" value="DEAD"/>
    <property type="match status" value="1"/>
</dbReference>
<evidence type="ECO:0000256" key="7">
    <source>
        <dbReference type="SAM" id="MobiDB-lite"/>
    </source>
</evidence>
<sequence length="803" mass="87678">MNHEYLRRKTQAVDYFDTEESGNEEPSTMDDDQVDPLDAFMQGIDSQVMQQRTAALKQVVNKPQVLNFDDDDADRYLEKYARSTKIPQMHLEDSDEEVYATAKQMDNGNNGEHLDKKVMEVLTPIDHSTVQYEPFRKTFYTLHTETAALTEHQVANIRAELSVKVHGADVPAPVRSFMHLGFDRKMLQMLMKLGLEAPTAIQAQAFPVALSGRDLIGIAKTGSGKTLAFTLPMIRHVMDQRELERGEGPIAVVLAPTRELAHQTYVQAKKFLAVYGASCAAIYGGAGKWEQVQALNKGVEVVVATPGRLIEMIRKKTAPMNRVTFVVLDEADRMFEMGFEPQLRSIMGQVRPDRQTLMFSATFRRRIESLTLDVLTSPIKLTIGQVGQANEDVRQIAVVLPGHGEKWPWLMARMRTLVDEGLLLIFAGSKAGCEELAKNLAVAFPAAPALCLHGDKTQQERAQALANFKHGECRVLVATDVAARGLDVKDVKNVVNFDVAKNIDTHVHRIGRTGRMGLEGFKPGNAYTLVTRNEAQFAAQLVYNMDVSGQTVSPELLALAKRDARFRRGTASVGSVNGAKGGQRAILNQQHRGTHDGDKDRAVDAEDAVELDRWNDSRRKSKSDQRKGLGFAGAGNSKAAGAKPVGMRGFVKASASATSLATAFRSGFVKPTLRTDTVEQPSSPNFSSVSSQAAPLPPVSVSSAPMSKLNPIAAPLLQQSTELVGRDLSSNNVPLIPPPFPPVMVVSTPDDTKAPHVVATLASGMQHETAPYIGPDSSQRASGLQSKSHSQSQPVSETKSKFE</sequence>
<dbReference type="SMART" id="SM00490">
    <property type="entry name" value="HELICc"/>
    <property type="match status" value="1"/>
</dbReference>
<dbReference type="PANTHER" id="PTHR47958">
    <property type="entry name" value="ATP-DEPENDENT RNA HELICASE DBP3"/>
    <property type="match status" value="1"/>
</dbReference>
<feature type="domain" description="DEAD-box RNA helicase Q" evidence="10">
    <location>
        <begin position="175"/>
        <end position="203"/>
    </location>
</feature>
<feature type="compositionally biased region" description="Basic and acidic residues" evidence="7">
    <location>
        <begin position="593"/>
        <end position="627"/>
    </location>
</feature>
<evidence type="ECO:0000313" key="11">
    <source>
        <dbReference type="EMBL" id="CAI5714334.1"/>
    </source>
</evidence>
<dbReference type="InterPro" id="IPR011545">
    <property type="entry name" value="DEAD/DEAH_box_helicase_dom"/>
</dbReference>
<evidence type="ECO:0000313" key="12">
    <source>
        <dbReference type="Proteomes" id="UP001162029"/>
    </source>
</evidence>
<dbReference type="SUPFAM" id="SSF52540">
    <property type="entry name" value="P-loop containing nucleoside triphosphate hydrolases"/>
    <property type="match status" value="2"/>
</dbReference>
<feature type="region of interest" description="Disordered" evidence="7">
    <location>
        <begin position="571"/>
        <end position="642"/>
    </location>
</feature>
<keyword evidence="12" id="KW-1185">Reference proteome</keyword>
<dbReference type="AlphaFoldDB" id="A0AAV0T423"/>
<keyword evidence="3" id="KW-0378">Hydrolase</keyword>
<dbReference type="Gene3D" id="3.40.50.300">
    <property type="entry name" value="P-loop containing nucleotide triphosphate hydrolases"/>
    <property type="match status" value="2"/>
</dbReference>
<dbReference type="InterPro" id="IPR000629">
    <property type="entry name" value="RNA-helicase_DEAD-box_CS"/>
</dbReference>
<feature type="compositionally biased region" description="Acidic residues" evidence="7">
    <location>
        <begin position="16"/>
        <end position="31"/>
    </location>
</feature>
<name>A0AAV0T423_9STRA</name>